<protein>
    <submittedName>
        <fullName evidence="1">Uncharacterized protein</fullName>
    </submittedName>
</protein>
<reference evidence="2 4" key="2">
    <citation type="submission" date="2021-03" db="EMBL/GenBank/DDBJ databases">
        <title>Mucilaginibacter strains isolated from gold and copper mining confer multi heavy-metal resistance.</title>
        <authorList>
            <person name="Li Y."/>
        </authorList>
    </citation>
    <scope>NUCLEOTIDE SEQUENCE [LARGE SCALE GENOMIC DNA]</scope>
    <source>
        <strain evidence="2 4">P2-4</strain>
    </source>
</reference>
<proteinExistence type="predicted"/>
<evidence type="ECO:0000313" key="1">
    <source>
        <dbReference type="EMBL" id="QEM07882.1"/>
    </source>
</evidence>
<evidence type="ECO:0000313" key="2">
    <source>
        <dbReference type="EMBL" id="QTE49548.1"/>
    </source>
</evidence>
<reference evidence="1 3" key="1">
    <citation type="submission" date="2019-08" db="EMBL/GenBank/DDBJ databases">
        <title>Comparative genome analysis confer to the adaptation heavy metal polluted environment.</title>
        <authorList>
            <person name="Li Y."/>
        </authorList>
    </citation>
    <scope>NUCLEOTIDE SEQUENCE [LARGE SCALE GENOMIC DNA]</scope>
    <source>
        <strain evidence="1 3">P2</strain>
    </source>
</reference>
<dbReference type="Proteomes" id="UP000663940">
    <property type="component" value="Chromosome"/>
</dbReference>
<dbReference type="Proteomes" id="UP000250557">
    <property type="component" value="Chromosome"/>
</dbReference>
<dbReference type="EMBL" id="CP043451">
    <property type="protein sequence ID" value="QEM07882.1"/>
    <property type="molecule type" value="Genomic_DNA"/>
</dbReference>
<organism evidence="1 3">
    <name type="scientific">Mucilaginibacter rubeus</name>
    <dbReference type="NCBI Taxonomy" id="2027860"/>
    <lineage>
        <taxon>Bacteria</taxon>
        <taxon>Pseudomonadati</taxon>
        <taxon>Bacteroidota</taxon>
        <taxon>Sphingobacteriia</taxon>
        <taxon>Sphingobacteriales</taxon>
        <taxon>Sphingobacteriaceae</taxon>
        <taxon>Mucilaginibacter</taxon>
    </lineage>
</organism>
<accession>A0AAE6MM31</accession>
<name>A0AAE6MM31_9SPHI</name>
<dbReference type="RefSeq" id="WP_112653868.1">
    <property type="nucleotide sequence ID" value="NZ_CP043451.1"/>
</dbReference>
<gene>
    <name evidence="1" type="ORF">DIU31_031885</name>
    <name evidence="2" type="ORF">J3L21_29130</name>
</gene>
<dbReference type="AlphaFoldDB" id="A0AAE6MM31"/>
<evidence type="ECO:0000313" key="3">
    <source>
        <dbReference type="Proteomes" id="UP000250557"/>
    </source>
</evidence>
<dbReference type="EMBL" id="CP071880">
    <property type="protein sequence ID" value="QTE49548.1"/>
    <property type="molecule type" value="Genomic_DNA"/>
</dbReference>
<sequence length="244" mass="27418">MSAGSSLLGRIKMFNLACQGILTLSNMFYQKVLKGINGLDHASAQENVDNGITCNWWRAVGTISPAGRKLHLTLSNADLHLNHYHEPVPAGNPLAGLAPTFGAVTPFISTTAGAIQRDHILKDNILFDPFITALKFATRNFRSRGFIFYAYLMTIGKVAVEMEQFSEEVRELHIYKDFLPYHSQGEIMAKIIIPSVQIEKAWEFDGPQAKRDLKRKVLPTPVYQISNPAYLDPQKFSNIRELLR</sequence>
<keyword evidence="4" id="KW-1185">Reference proteome</keyword>
<evidence type="ECO:0000313" key="4">
    <source>
        <dbReference type="Proteomes" id="UP000663940"/>
    </source>
</evidence>